<dbReference type="PANTHER" id="PTHR20857">
    <property type="entry name" value="THIAMINE-PHOSPHATE PYROPHOSPHORYLASE"/>
    <property type="match status" value="1"/>
</dbReference>
<dbReference type="GO" id="GO:0009228">
    <property type="term" value="P:thiamine biosynthetic process"/>
    <property type="evidence" value="ECO:0007669"/>
    <property type="project" value="UniProtKB-KW"/>
</dbReference>
<dbReference type="GO" id="GO:0005737">
    <property type="term" value="C:cytoplasm"/>
    <property type="evidence" value="ECO:0007669"/>
    <property type="project" value="TreeGrafter"/>
</dbReference>
<dbReference type="Gene3D" id="3.20.20.70">
    <property type="entry name" value="Aldolase class I"/>
    <property type="match status" value="1"/>
</dbReference>
<organism evidence="4 5">
    <name type="scientific">Maricaulis virginensis</name>
    <dbReference type="NCBI Taxonomy" id="144022"/>
    <lineage>
        <taxon>Bacteria</taxon>
        <taxon>Pseudomonadati</taxon>
        <taxon>Pseudomonadota</taxon>
        <taxon>Alphaproteobacteria</taxon>
        <taxon>Maricaulales</taxon>
        <taxon>Maricaulaceae</taxon>
        <taxon>Maricaulis</taxon>
    </lineage>
</organism>
<dbReference type="GO" id="GO:0004789">
    <property type="term" value="F:thiamine-phosphate diphosphorylase activity"/>
    <property type="evidence" value="ECO:0007669"/>
    <property type="project" value="TreeGrafter"/>
</dbReference>
<dbReference type="AlphaFoldDB" id="A0A9W6IM70"/>
<evidence type="ECO:0000256" key="2">
    <source>
        <dbReference type="ARBA" id="ARBA00022977"/>
    </source>
</evidence>
<dbReference type="Proteomes" id="UP001143486">
    <property type="component" value="Unassembled WGS sequence"/>
</dbReference>
<dbReference type="InterPro" id="IPR036206">
    <property type="entry name" value="ThiamineP_synth_sf"/>
</dbReference>
<evidence type="ECO:0000313" key="4">
    <source>
        <dbReference type="EMBL" id="GLK52863.1"/>
    </source>
</evidence>
<sequence length="214" mass="21964">MSLMMPPYDAPAGLARQALAVQGARGAGLPALLALTDPARTPDPEAFAAAVPGGSAVIYRHFGVPDRLEVAKRLAAICRERDNWLLVSGDPDLARRAGADGVHWPERQIAEAAACRARGDAGIYTAAAHSWRALTRASAAGVDAALLSAVFPSQSPSAGRPLGCWSASAMARAADLPVYALGGVNERTAKRLTGLGFSGIACVGAIRSAGPTRT</sequence>
<gene>
    <name evidence="4" type="ORF">GCM10017621_23710</name>
</gene>
<reference evidence="4" key="2">
    <citation type="submission" date="2023-01" db="EMBL/GenBank/DDBJ databases">
        <authorList>
            <person name="Sun Q."/>
            <person name="Evtushenko L."/>
        </authorList>
    </citation>
    <scope>NUCLEOTIDE SEQUENCE</scope>
    <source>
        <strain evidence="4">VKM B-1513</strain>
    </source>
</reference>
<dbReference type="InterPro" id="IPR013785">
    <property type="entry name" value="Aldolase_TIM"/>
</dbReference>
<name>A0A9W6IM70_9PROT</name>
<dbReference type="Pfam" id="PF02581">
    <property type="entry name" value="TMP-TENI"/>
    <property type="match status" value="1"/>
</dbReference>
<evidence type="ECO:0000313" key="5">
    <source>
        <dbReference type="Proteomes" id="UP001143486"/>
    </source>
</evidence>
<evidence type="ECO:0000259" key="3">
    <source>
        <dbReference type="Pfam" id="PF02581"/>
    </source>
</evidence>
<feature type="domain" description="Thiamine phosphate synthase/TenI" evidence="3">
    <location>
        <begin position="42"/>
        <end position="206"/>
    </location>
</feature>
<dbReference type="SUPFAM" id="SSF51391">
    <property type="entry name" value="Thiamin phosphate synthase"/>
    <property type="match status" value="1"/>
</dbReference>
<keyword evidence="2" id="KW-0784">Thiamine biosynthesis</keyword>
<comment type="pathway">
    <text evidence="1">Cofactor biosynthesis; thiamine diphosphate biosynthesis.</text>
</comment>
<dbReference type="EMBL" id="BSFE01000006">
    <property type="protein sequence ID" value="GLK52863.1"/>
    <property type="molecule type" value="Genomic_DNA"/>
</dbReference>
<keyword evidence="5" id="KW-1185">Reference proteome</keyword>
<dbReference type="CDD" id="cd00564">
    <property type="entry name" value="TMP_TenI"/>
    <property type="match status" value="1"/>
</dbReference>
<proteinExistence type="predicted"/>
<accession>A0A9W6IM70</accession>
<dbReference type="PANTHER" id="PTHR20857:SF15">
    <property type="entry name" value="THIAMINE-PHOSPHATE SYNTHASE"/>
    <property type="match status" value="1"/>
</dbReference>
<evidence type="ECO:0000256" key="1">
    <source>
        <dbReference type="ARBA" id="ARBA00004948"/>
    </source>
</evidence>
<comment type="caution">
    <text evidence="4">The sequence shown here is derived from an EMBL/GenBank/DDBJ whole genome shotgun (WGS) entry which is preliminary data.</text>
</comment>
<protein>
    <submittedName>
        <fullName evidence="4">Thiamine phosphate synthase</fullName>
    </submittedName>
</protein>
<reference evidence="4" key="1">
    <citation type="journal article" date="2014" name="Int. J. Syst. Evol. Microbiol.">
        <title>Complete genome sequence of Corynebacterium casei LMG S-19264T (=DSM 44701T), isolated from a smear-ripened cheese.</title>
        <authorList>
            <consortium name="US DOE Joint Genome Institute (JGI-PGF)"/>
            <person name="Walter F."/>
            <person name="Albersmeier A."/>
            <person name="Kalinowski J."/>
            <person name="Ruckert C."/>
        </authorList>
    </citation>
    <scope>NUCLEOTIDE SEQUENCE</scope>
    <source>
        <strain evidence="4">VKM B-1513</strain>
    </source>
</reference>
<dbReference type="InterPro" id="IPR022998">
    <property type="entry name" value="ThiamineP_synth_TenI"/>
</dbReference>